<keyword evidence="3" id="KW-1185">Reference proteome</keyword>
<gene>
    <name evidence="2" type="ORF">CCUS01_15882</name>
</gene>
<dbReference type="EMBL" id="MPDP01000094">
    <property type="protein sequence ID" value="KAK1482072.1"/>
    <property type="molecule type" value="Genomic_DNA"/>
</dbReference>
<feature type="region of interest" description="Disordered" evidence="1">
    <location>
        <begin position="198"/>
        <end position="236"/>
    </location>
</feature>
<comment type="caution">
    <text evidence="2">The sequence shown here is derived from an EMBL/GenBank/DDBJ whole genome shotgun (WGS) entry which is preliminary data.</text>
</comment>
<reference evidence="2" key="1">
    <citation type="submission" date="2016-11" db="EMBL/GenBank/DDBJ databases">
        <title>The genome sequence of Colletotrichum cuscutae.</title>
        <authorList>
            <person name="Baroncelli R."/>
        </authorList>
    </citation>
    <scope>NUCLEOTIDE SEQUENCE</scope>
    <source>
        <strain evidence="2">IMI 304802</strain>
    </source>
</reference>
<dbReference type="AlphaFoldDB" id="A0AAI9Y787"/>
<proteinExistence type="predicted"/>
<evidence type="ECO:0000313" key="2">
    <source>
        <dbReference type="EMBL" id="KAK1482072.1"/>
    </source>
</evidence>
<sequence length="814" mass="92096">MPNWVRLHGTPIHRENGNWRRHSRIGWVTMTEDGLKRHLDGHLERLSRWYNTKIIKETERSLVMLYTYIESVITVLQGYGRSTIMTIDWHWCLGWFTEEHPRIVDIRTAWHLYTLDRRIPETEPARNHHLRQSCTNPSKQKSIDARNWSNHFLILFLPLLIRTKGRLEPEPSDDYVQRLADRKGWRRMGLGALGVREHQCEGGRGGKDGMAGNKKKQMKKRRWAPPPRAILKTSDGIGGEEHNTHLLFGKRWDASDERRTLLSIAGEANHMFVSQPSASVLTSFRQDKKKTVRGEAVKLEWIEGETRRPPYSKTAVTKLNDQSVRRVRESSLRVIPLLDCTLGIRQRYAKLIKKRYAINTEESRLPCMSVICGEFNVPERSPQSGAGKVFVWSYTANKAKPAGGEDRVAGQNLTGWNEKGGEREKLDIPLCEAPPPGEPLAFPLFPFSLRAGGTTSVWRADSTRVGQHWLPSWNRPSIHLTLWRGGKDSRRPTALTPSTLFCRTHQETHHLAQLPSLASLHQRRKHHSAVGNFSTRIEIEGKRVGKMAHVDGVSSPRIKGLSSALSAFLDVNRRRYQRAEMVVLLNAPSSGSSSSLAAASKRQRLNVWTQTNESHDDNLTYRFADTIFDLGLLNEGSGSFDVDVPTISGIHREGGRRHLLCLWSRIRLLYYGLTCRPIYLDSTLPLMLRDIDRINARRLCSADNRHTSAFANLVLDARHNMSYICSSISGCHCWTFLTSPCRMPWVAIDNKADAYFGLGKMRSRPLIPGMPCVLSRTNLAINHSIPVDGSAASTEAPNRSIPASPHVGQASKST</sequence>
<feature type="region of interest" description="Disordered" evidence="1">
    <location>
        <begin position="790"/>
        <end position="814"/>
    </location>
</feature>
<name>A0AAI9Y787_9PEZI</name>
<protein>
    <submittedName>
        <fullName evidence="2">Uncharacterized protein</fullName>
    </submittedName>
</protein>
<feature type="compositionally biased region" description="Basic residues" evidence="1">
    <location>
        <begin position="213"/>
        <end position="223"/>
    </location>
</feature>
<evidence type="ECO:0000313" key="3">
    <source>
        <dbReference type="Proteomes" id="UP001239213"/>
    </source>
</evidence>
<evidence type="ECO:0000256" key="1">
    <source>
        <dbReference type="SAM" id="MobiDB-lite"/>
    </source>
</evidence>
<organism evidence="2 3">
    <name type="scientific">Colletotrichum cuscutae</name>
    <dbReference type="NCBI Taxonomy" id="1209917"/>
    <lineage>
        <taxon>Eukaryota</taxon>
        <taxon>Fungi</taxon>
        <taxon>Dikarya</taxon>
        <taxon>Ascomycota</taxon>
        <taxon>Pezizomycotina</taxon>
        <taxon>Sordariomycetes</taxon>
        <taxon>Hypocreomycetidae</taxon>
        <taxon>Glomerellales</taxon>
        <taxon>Glomerellaceae</taxon>
        <taxon>Colletotrichum</taxon>
        <taxon>Colletotrichum acutatum species complex</taxon>
    </lineage>
</organism>
<dbReference type="Proteomes" id="UP001239213">
    <property type="component" value="Unassembled WGS sequence"/>
</dbReference>
<accession>A0AAI9Y787</accession>
<feature type="compositionally biased region" description="Basic and acidic residues" evidence="1">
    <location>
        <begin position="198"/>
        <end position="207"/>
    </location>
</feature>